<feature type="region of interest" description="Disordered" evidence="1">
    <location>
        <begin position="444"/>
        <end position="463"/>
    </location>
</feature>
<dbReference type="GO" id="GO:0032053">
    <property type="term" value="P:ciliary basal body organization"/>
    <property type="evidence" value="ECO:0007669"/>
    <property type="project" value="TreeGrafter"/>
</dbReference>
<feature type="compositionally biased region" description="Basic and acidic residues" evidence="1">
    <location>
        <begin position="627"/>
        <end position="643"/>
    </location>
</feature>
<feature type="region of interest" description="Disordered" evidence="1">
    <location>
        <begin position="286"/>
        <end position="308"/>
    </location>
</feature>
<feature type="compositionally biased region" description="Polar residues" evidence="1">
    <location>
        <begin position="1295"/>
        <end position="1304"/>
    </location>
</feature>
<feature type="compositionally biased region" description="Basic and acidic residues" evidence="1">
    <location>
        <begin position="1338"/>
        <end position="1350"/>
    </location>
</feature>
<keyword evidence="3" id="KW-1185">Reference proteome</keyword>
<feature type="region of interest" description="Disordered" evidence="1">
    <location>
        <begin position="96"/>
        <end position="129"/>
    </location>
</feature>
<feature type="region of interest" description="Disordered" evidence="1">
    <location>
        <begin position="662"/>
        <end position="683"/>
    </location>
</feature>
<feature type="region of interest" description="Disordered" evidence="1">
    <location>
        <begin position="1190"/>
        <end position="1209"/>
    </location>
</feature>
<evidence type="ECO:0000313" key="2">
    <source>
        <dbReference type="EMBL" id="KAK2156628.1"/>
    </source>
</evidence>
<feature type="region of interest" description="Disordered" evidence="1">
    <location>
        <begin position="1246"/>
        <end position="1394"/>
    </location>
</feature>
<dbReference type="GO" id="GO:1903723">
    <property type="term" value="P:negative regulation of centriole elongation"/>
    <property type="evidence" value="ECO:0007669"/>
    <property type="project" value="TreeGrafter"/>
</dbReference>
<sequence>MEELISYCESEAACLDLLSTDQYCACSDSEYTSVIKFDGWPILPPVMTHQRRQEMLLYKHQAVIVESRIKSRIRQQLLAKVDSVIQQISASKEKNLASSSPLIDDIEDHHSSPTTDTEIPQSSPPDEAEIPSLENLILSQNENDRDEAQFDGKKAGDINEAVNTPSPRTCTKDSGIFSKCHTTVESSDTQSLDQLSETDADDRLDTMADVADLSSEDPMVSEEEPSESTTIERRISSVSDGSNKDSSTSTEAQISYDSSRSEEFKEAACSESECTDQSALAQSVLNSSEGGLQEPQSFEEISDKSPPLGSKERVELLVKKLDSALKYHERQRASASMIMSLPSTNSSATTFSSDEMNQTVIDREEIIPDQLMDGENRNSADDGVLSPDECVMSKSQIVANGENTLSNNSPPEDTTIQNHEENVMKSYDGSCSLNSSLLSRVVLETSEETSDDISDHDDSQSMKECAVQDSDVPVSNDGNVSLSLPSPGPIHTPDLSNISHVTEDSKGVDQSPISAALRLGGNVHTLKHSVEKVNNEILSSLSNNSLVVITCKDEKLQLSNDLMLHSVRTSQLGTESTELAQYMENTMDTTIPSSISTLPYQHDNDHQHGSSEVYSVEDGSLPLDDQLGEKSKSGEEPKLERVRKNSYTLEHPSPMLLAAHGEPCSNSPTEGPTSCAYSSDGHHNSRPISLTSSMEELKLKPVQRKLDYSTTTTTTTSSDLLKPILKKTTPPSAENSQSCSLVEMDGRQGKEEHLNRYLQQLSQTPNYDGVSGSLAQGFAQFPNATNTYSMHSYSQPLNPVPEMIAFPTDTAGLNQLSQEQLIQLQVQYFEMMRQQLMEQQQQQLAILFAEQERQQMLLQQELLQQQQLIQTNPLVLQKKHQLRQTNAKLKQTAMSECNQASQQLDGDAAQVMNDKHEPRQASVSRVSFAPSPMPLPNPNSKSPSGVYCNQDFPLSSHNGSLLDQSVQNESVLQQQPNPVYRSPAILRHSAPEQLIEYPEYGVDTSKMYTGGVYHNLPQFMSVSASTTGVRQTTRIQNEDLPPSMQRKFEKLSAAAKGFLVRKLIKTNKVQQLINIIKDTAEFALHFQQETPIKKGIYSQQDRVLHQRVLAQLTAAMYEIHEIFFEISTKEQMVLIHQSRIMEQEKLFRQRYMSDRKSKGITTASKKALERKRKANFVRAAEAIVFGHIRPKSCPPNTSSPRNSRVQDLSGPIRRNYQFLMLRALKPIQAQLSPVKPNKDTGLARTVGVNAVKKQPPSRGRVGVGSVKRIQSKHKSVSGKPMKKMNTAPAVHKTLRISNQDSKNSPHGAGGSRMKSTTKSESQSNEQIPERGSGAASQPDKKIVKQRDAKKTTAKGVPVGSQSVKSEGSVKANQMIRHTSQTNTARTHRSDATQNMIKRIMSQSKAAADR</sequence>
<feature type="region of interest" description="Disordered" evidence="1">
    <location>
        <begin position="593"/>
        <end position="644"/>
    </location>
</feature>
<feature type="compositionally biased region" description="Polar residues" evidence="1">
    <location>
        <begin position="664"/>
        <end position="677"/>
    </location>
</feature>
<feature type="compositionally biased region" description="Polar residues" evidence="1">
    <location>
        <begin position="112"/>
        <end position="121"/>
    </location>
</feature>
<feature type="region of interest" description="Disordered" evidence="1">
    <location>
        <begin position="150"/>
        <end position="175"/>
    </location>
</feature>
<dbReference type="InterPro" id="IPR033207">
    <property type="entry name" value="CCP110"/>
</dbReference>
<dbReference type="GO" id="GO:0032465">
    <property type="term" value="P:regulation of cytokinesis"/>
    <property type="evidence" value="ECO:0007669"/>
    <property type="project" value="InterPro"/>
</dbReference>
<comment type="caution">
    <text evidence="2">The sequence shown here is derived from an EMBL/GenBank/DDBJ whole genome shotgun (WGS) entry which is preliminary data.</text>
</comment>
<evidence type="ECO:0008006" key="4">
    <source>
        <dbReference type="Google" id="ProtNLM"/>
    </source>
</evidence>
<organism evidence="2 3">
    <name type="scientific">Paralvinella palmiformis</name>
    <dbReference type="NCBI Taxonomy" id="53620"/>
    <lineage>
        <taxon>Eukaryota</taxon>
        <taxon>Metazoa</taxon>
        <taxon>Spiralia</taxon>
        <taxon>Lophotrochozoa</taxon>
        <taxon>Annelida</taxon>
        <taxon>Polychaeta</taxon>
        <taxon>Sedentaria</taxon>
        <taxon>Canalipalpata</taxon>
        <taxon>Terebellida</taxon>
        <taxon>Terebelliformia</taxon>
        <taxon>Alvinellidae</taxon>
        <taxon>Paralvinella</taxon>
    </lineage>
</organism>
<dbReference type="Pfam" id="PF16025">
    <property type="entry name" value="CaM_bind"/>
    <property type="match status" value="1"/>
</dbReference>
<dbReference type="GO" id="GO:0007099">
    <property type="term" value="P:centriole replication"/>
    <property type="evidence" value="ECO:0007669"/>
    <property type="project" value="InterPro"/>
</dbReference>
<proteinExistence type="predicted"/>
<feature type="compositionally biased region" description="Polar residues" evidence="1">
    <location>
        <begin position="286"/>
        <end position="296"/>
    </location>
</feature>
<feature type="compositionally biased region" description="Basic residues" evidence="1">
    <location>
        <begin position="1269"/>
        <end position="1282"/>
    </location>
</feature>
<dbReference type="PANTHER" id="PTHR13594:SF1">
    <property type="entry name" value="CENTRIOLAR COILED-COIL PROTEIN OF 110 KDA"/>
    <property type="match status" value="1"/>
</dbReference>
<gene>
    <name evidence="2" type="ORF">LSH36_208g00014</name>
</gene>
<accession>A0AAD9JQ91</accession>
<feature type="compositionally biased region" description="Polar residues" evidence="1">
    <location>
        <begin position="1194"/>
        <end position="1206"/>
    </location>
</feature>
<dbReference type="PANTHER" id="PTHR13594">
    <property type="entry name" value="CENTRIOLAR COILED-COIL PROTEIN OF 110 KDA"/>
    <property type="match status" value="1"/>
</dbReference>
<evidence type="ECO:0000313" key="3">
    <source>
        <dbReference type="Proteomes" id="UP001208570"/>
    </source>
</evidence>
<protein>
    <recommendedName>
        <fullName evidence="4">Centriolar coiled-coil protein of 110 kDa</fullName>
    </recommendedName>
</protein>
<feature type="region of interest" description="Disordered" evidence="1">
    <location>
        <begin position="209"/>
        <end position="259"/>
    </location>
</feature>
<evidence type="ECO:0000256" key="1">
    <source>
        <dbReference type="SAM" id="MobiDB-lite"/>
    </source>
</evidence>
<feature type="compositionally biased region" description="Polar residues" evidence="1">
    <location>
        <begin position="1313"/>
        <end position="1326"/>
    </location>
</feature>
<dbReference type="EMBL" id="JAODUP010000208">
    <property type="protein sequence ID" value="KAK2156628.1"/>
    <property type="molecule type" value="Genomic_DNA"/>
</dbReference>
<name>A0AAD9JQ91_9ANNE</name>
<feature type="compositionally biased region" description="Low complexity" evidence="1">
    <location>
        <begin position="236"/>
        <end position="250"/>
    </location>
</feature>
<dbReference type="GO" id="GO:0005814">
    <property type="term" value="C:centriole"/>
    <property type="evidence" value="ECO:0007669"/>
    <property type="project" value="InterPro"/>
</dbReference>
<feature type="region of interest" description="Disordered" evidence="1">
    <location>
        <begin position="913"/>
        <end position="943"/>
    </location>
</feature>
<feature type="compositionally biased region" description="Polar residues" evidence="1">
    <location>
        <begin position="1375"/>
        <end position="1384"/>
    </location>
</feature>
<reference evidence="2" key="1">
    <citation type="journal article" date="2023" name="Mol. Biol. Evol.">
        <title>Third-Generation Sequencing Reveals the Adaptive Role of the Epigenome in Three Deep-Sea Polychaetes.</title>
        <authorList>
            <person name="Perez M."/>
            <person name="Aroh O."/>
            <person name="Sun Y."/>
            <person name="Lan Y."/>
            <person name="Juniper S.K."/>
            <person name="Young C.R."/>
            <person name="Angers B."/>
            <person name="Qian P.Y."/>
        </authorList>
    </citation>
    <scope>NUCLEOTIDE SEQUENCE</scope>
    <source>
        <strain evidence="2">P08H-3</strain>
    </source>
</reference>
<feature type="compositionally biased region" description="Acidic residues" evidence="1">
    <location>
        <begin position="445"/>
        <end position="455"/>
    </location>
</feature>
<dbReference type="Proteomes" id="UP001208570">
    <property type="component" value="Unassembled WGS sequence"/>
</dbReference>